<dbReference type="EMBL" id="JAGRRH010000013">
    <property type="protein sequence ID" value="KAG7360848.1"/>
    <property type="molecule type" value="Genomic_DNA"/>
</dbReference>
<evidence type="ECO:0000313" key="4">
    <source>
        <dbReference type="EMBL" id="KAG7360848.1"/>
    </source>
</evidence>
<evidence type="ECO:0000313" key="5">
    <source>
        <dbReference type="Proteomes" id="UP000693970"/>
    </source>
</evidence>
<feature type="compositionally biased region" description="Acidic residues" evidence="1">
    <location>
        <begin position="49"/>
        <end position="58"/>
    </location>
</feature>
<name>A0A9K3LF47_9STRA</name>
<dbReference type="PANTHER" id="PTHR10880:SF15">
    <property type="entry name" value="MSL COMPLEX SUBUNIT 3"/>
    <property type="match status" value="1"/>
</dbReference>
<feature type="compositionally biased region" description="Basic and acidic residues" evidence="1">
    <location>
        <begin position="262"/>
        <end position="272"/>
    </location>
</feature>
<dbReference type="GO" id="GO:0006355">
    <property type="term" value="P:regulation of DNA-templated transcription"/>
    <property type="evidence" value="ECO:0007669"/>
    <property type="project" value="InterPro"/>
</dbReference>
<gene>
    <name evidence="4" type="ORF">IV203_035947</name>
</gene>
<feature type="region of interest" description="Disordered" evidence="1">
    <location>
        <begin position="1"/>
        <end position="26"/>
    </location>
</feature>
<dbReference type="PROSITE" id="PS51640">
    <property type="entry name" value="MRG"/>
    <property type="match status" value="1"/>
</dbReference>
<dbReference type="Pfam" id="PF05712">
    <property type="entry name" value="MRG"/>
    <property type="match status" value="1"/>
</dbReference>
<organism evidence="4 5">
    <name type="scientific">Nitzschia inconspicua</name>
    <dbReference type="NCBI Taxonomy" id="303405"/>
    <lineage>
        <taxon>Eukaryota</taxon>
        <taxon>Sar</taxon>
        <taxon>Stramenopiles</taxon>
        <taxon>Ochrophyta</taxon>
        <taxon>Bacillariophyta</taxon>
        <taxon>Bacillariophyceae</taxon>
        <taxon>Bacillariophycidae</taxon>
        <taxon>Bacillariales</taxon>
        <taxon>Bacillariaceae</taxon>
        <taxon>Nitzschia</taxon>
    </lineage>
</organism>
<dbReference type="OrthoDB" id="124855at2759"/>
<dbReference type="PANTHER" id="PTHR10880">
    <property type="entry name" value="MORTALITY FACTOR 4-LIKE PROTEIN"/>
    <property type="match status" value="1"/>
</dbReference>
<feature type="compositionally biased region" description="Low complexity" evidence="1">
    <location>
        <begin position="250"/>
        <end position="259"/>
    </location>
</feature>
<feature type="compositionally biased region" description="Basic and acidic residues" evidence="1">
    <location>
        <begin position="448"/>
        <end position="461"/>
    </location>
</feature>
<comment type="caution">
    <text evidence="4">The sequence shown here is derived from an EMBL/GenBank/DDBJ whole genome shotgun (WGS) entry which is preliminary data.</text>
</comment>
<proteinExistence type="predicted"/>
<feature type="compositionally biased region" description="Basic and acidic residues" evidence="1">
    <location>
        <begin position="59"/>
        <end position="68"/>
    </location>
</feature>
<reference evidence="4" key="2">
    <citation type="submission" date="2021-04" db="EMBL/GenBank/DDBJ databases">
        <authorList>
            <person name="Podell S."/>
        </authorList>
    </citation>
    <scope>NUCLEOTIDE SEQUENCE</scope>
    <source>
        <strain evidence="4">Hildebrandi</strain>
    </source>
</reference>
<feature type="compositionally biased region" description="Basic and acidic residues" evidence="1">
    <location>
        <begin position="391"/>
        <end position="408"/>
    </location>
</feature>
<dbReference type="InterPro" id="IPR053820">
    <property type="entry name" value="MSL3_chromo-like"/>
</dbReference>
<keyword evidence="5" id="KW-1185">Reference proteome</keyword>
<dbReference type="GO" id="GO:0005634">
    <property type="term" value="C:nucleus"/>
    <property type="evidence" value="ECO:0007669"/>
    <property type="project" value="InterPro"/>
</dbReference>
<feature type="compositionally biased region" description="Basic and acidic residues" evidence="1">
    <location>
        <begin position="14"/>
        <end position="26"/>
    </location>
</feature>
<evidence type="ECO:0000256" key="1">
    <source>
        <dbReference type="SAM" id="MobiDB-lite"/>
    </source>
</evidence>
<dbReference type="Proteomes" id="UP000693970">
    <property type="component" value="Unassembled WGS sequence"/>
</dbReference>
<feature type="region of interest" description="Disordered" evidence="1">
    <location>
        <begin position="241"/>
        <end position="287"/>
    </location>
</feature>
<feature type="region of interest" description="Disordered" evidence="1">
    <location>
        <begin position="371"/>
        <end position="461"/>
    </location>
</feature>
<evidence type="ECO:0000259" key="3">
    <source>
        <dbReference type="Pfam" id="PF22732"/>
    </source>
</evidence>
<dbReference type="AlphaFoldDB" id="A0A9K3LF47"/>
<dbReference type="InterPro" id="IPR008676">
    <property type="entry name" value="MRG"/>
</dbReference>
<feature type="domain" description="MRG" evidence="2">
    <location>
        <begin position="301"/>
        <end position="546"/>
    </location>
</feature>
<feature type="domain" description="MSL3 chromodomain-like" evidence="3">
    <location>
        <begin position="155"/>
        <end position="200"/>
    </location>
</feature>
<feature type="compositionally biased region" description="Polar residues" evidence="1">
    <location>
        <begin position="626"/>
        <end position="642"/>
    </location>
</feature>
<feature type="region of interest" description="Disordered" evidence="1">
    <location>
        <begin position="40"/>
        <end position="101"/>
    </location>
</feature>
<reference evidence="4" key="1">
    <citation type="journal article" date="2021" name="Sci. Rep.">
        <title>Diploid genomic architecture of Nitzschia inconspicua, an elite biomass production diatom.</title>
        <authorList>
            <person name="Oliver A."/>
            <person name="Podell S."/>
            <person name="Pinowska A."/>
            <person name="Traller J.C."/>
            <person name="Smith S.R."/>
            <person name="McClure R."/>
            <person name="Beliaev A."/>
            <person name="Bohutskyi P."/>
            <person name="Hill E.A."/>
            <person name="Rabines A."/>
            <person name="Zheng H."/>
            <person name="Allen L.Z."/>
            <person name="Kuo A."/>
            <person name="Grigoriev I.V."/>
            <person name="Allen A.E."/>
            <person name="Hazlebeck D."/>
            <person name="Allen E.E."/>
        </authorList>
    </citation>
    <scope>NUCLEOTIDE SEQUENCE</scope>
    <source>
        <strain evidence="4">Hildebrandi</strain>
    </source>
</reference>
<accession>A0A9K3LF47</accession>
<dbReference type="GO" id="GO:0000123">
    <property type="term" value="C:histone acetyltransferase complex"/>
    <property type="evidence" value="ECO:0007669"/>
    <property type="project" value="TreeGrafter"/>
</dbReference>
<protein>
    <submittedName>
        <fullName evidence="4">MRG family protein</fullName>
    </submittedName>
</protein>
<feature type="region of interest" description="Disordered" evidence="1">
    <location>
        <begin position="620"/>
        <end position="648"/>
    </location>
</feature>
<dbReference type="GO" id="GO:0006325">
    <property type="term" value="P:chromatin organization"/>
    <property type="evidence" value="ECO:0007669"/>
    <property type="project" value="InterPro"/>
</dbReference>
<dbReference type="InterPro" id="IPR026541">
    <property type="entry name" value="MRG_dom"/>
</dbReference>
<evidence type="ECO:0000259" key="2">
    <source>
        <dbReference type="Pfam" id="PF05712"/>
    </source>
</evidence>
<dbReference type="Pfam" id="PF22732">
    <property type="entry name" value="MSL3_chromo-like"/>
    <property type="match status" value="1"/>
</dbReference>
<feature type="compositionally biased region" description="Basic and acidic residues" evidence="1">
    <location>
        <begin position="82"/>
        <end position="101"/>
    </location>
</feature>
<sequence>MAKRTTTAIPKKGSPKDDSTKECGDDKVVEEEVVSAATNVCKRPRNDDDIVADADEWKDEMNHPTSQDDDKDNNDSVNKTNNDQELREDLQPSSKYEVRQRVIARDEDGLMYHANIRRKMYGVNHRKTVSCLSTFDSFVAQNGNIDKDSTEKKDENDDNYGEQEWYYFVHFEGWKSLWDRWVSEDDVLEATPINEDRMKETAQEHRNLQHELKEKNKKRKIQNGGLFIQLWKQRLDGLTKKWKAQDQKDSGSTSSSPTSNKRMAEKTKENKEKKKKQKTKSDTDMMKEQSTLAVHSCLTHRTQTQIQAIPLAFGLKRILVEDWEIINSSARNQEHDDKSNNDESMVHVLPTKVTVRNALSLYLREKGIMWDGKVGPTKSPATKNDGESMGEGDHLSSDTNQDVDKIVPVDDTGDEQAKQETSSNVVIQEEIVSNEGPPSPSQHQNVSRSKEDNTLSTKSESDALTKEWTDMADGIAMYFEQALKLRLLYPSEVSQLALLEEAMSEGSELDKIDIYGCEHLLRLITIMPRILDQQYKDAKQKRLKRKQKAMTEVTASCTVTQDQQEDDEGFAEVLGVILAKLQDLARFLQKNQSTLFCSRYRKKSEEEIKYERKVQKRQERRLKNMLASSLQEGNPTDQQNAEDVNMEE</sequence>